<dbReference type="RefSeq" id="WP_033081842.1">
    <property type="nucleotide sequence ID" value="NZ_JQEC01000016.1"/>
</dbReference>
<dbReference type="Gene3D" id="3.90.850.10">
    <property type="entry name" value="Fumarylacetoacetase-like, C-terminal domain"/>
    <property type="match status" value="1"/>
</dbReference>
<organism evidence="3 4">
    <name type="scientific">Colwellia psychrerythraea</name>
    <name type="common">Vibrio psychroerythus</name>
    <dbReference type="NCBI Taxonomy" id="28229"/>
    <lineage>
        <taxon>Bacteria</taxon>
        <taxon>Pseudomonadati</taxon>
        <taxon>Pseudomonadota</taxon>
        <taxon>Gammaproteobacteria</taxon>
        <taxon>Alteromonadales</taxon>
        <taxon>Colwelliaceae</taxon>
        <taxon>Colwellia</taxon>
    </lineage>
</organism>
<gene>
    <name evidence="3" type="ORF">GAB14E_2181</name>
</gene>
<dbReference type="AlphaFoldDB" id="A0A099KYL1"/>
<feature type="domain" description="Fumarylacetoacetase-like C-terminal" evidence="2">
    <location>
        <begin position="84"/>
        <end position="203"/>
    </location>
</feature>
<dbReference type="GO" id="GO:0018773">
    <property type="term" value="F:acetylpyruvate hydrolase activity"/>
    <property type="evidence" value="ECO:0007669"/>
    <property type="project" value="TreeGrafter"/>
</dbReference>
<name>A0A099KYL1_COLPS</name>
<dbReference type="PANTHER" id="PTHR11820">
    <property type="entry name" value="ACYLPYRUVASE"/>
    <property type="match status" value="1"/>
</dbReference>
<dbReference type="EMBL" id="JQEC01000016">
    <property type="protein sequence ID" value="KGJ94947.1"/>
    <property type="molecule type" value="Genomic_DNA"/>
</dbReference>
<dbReference type="SUPFAM" id="SSF56529">
    <property type="entry name" value="FAH"/>
    <property type="match status" value="1"/>
</dbReference>
<dbReference type="PANTHER" id="PTHR11820:SF7">
    <property type="entry name" value="ACYLPYRUVASE FAHD1, MITOCHONDRIAL"/>
    <property type="match status" value="1"/>
</dbReference>
<feature type="domain" description="Fumarylacetoacetase-like C-terminal" evidence="2">
    <location>
        <begin position="20"/>
        <end position="74"/>
    </location>
</feature>
<evidence type="ECO:0000313" key="3">
    <source>
        <dbReference type="EMBL" id="KGJ94947.1"/>
    </source>
</evidence>
<dbReference type="Pfam" id="PF01557">
    <property type="entry name" value="FAA_hydrolase"/>
    <property type="match status" value="2"/>
</dbReference>
<accession>A0A099KYL1</accession>
<dbReference type="Proteomes" id="UP000029868">
    <property type="component" value="Unassembled WGS sequence"/>
</dbReference>
<evidence type="ECO:0000256" key="1">
    <source>
        <dbReference type="ARBA" id="ARBA00022723"/>
    </source>
</evidence>
<sequence>MNTVKLVSSDESVQQITPSKVVCIGRNYVDHIKELANEVPDEMVVFLKPNSAISTVLNAKHNNDVLHYEAELSFLYQGGQFIAVALGLDLTKREVQAKLKTKGLPWERAKAFDSSAVFSDFVSFDQKNMSQLSLSLTINNILKQQGGVKLMMVKPNEILKDLQSFITLEDGDIVMTGTPKGVGVITIADNFVSQVYLQHEDNLIANNVLLECQWQAQ</sequence>
<evidence type="ECO:0000259" key="2">
    <source>
        <dbReference type="Pfam" id="PF01557"/>
    </source>
</evidence>
<dbReference type="GO" id="GO:0046872">
    <property type="term" value="F:metal ion binding"/>
    <property type="evidence" value="ECO:0007669"/>
    <property type="project" value="UniProtKB-KW"/>
</dbReference>
<keyword evidence="3" id="KW-0378">Hydrolase</keyword>
<dbReference type="InterPro" id="IPR036663">
    <property type="entry name" value="Fumarylacetoacetase_C_sf"/>
</dbReference>
<protein>
    <submittedName>
        <fullName evidence="3">Fumarylacetoacetate (FAA) hydrolase</fullName>
    </submittedName>
</protein>
<dbReference type="PATRIC" id="fig|28229.3.peg.1800"/>
<dbReference type="InterPro" id="IPR011234">
    <property type="entry name" value="Fumarylacetoacetase-like_C"/>
</dbReference>
<reference evidence="3 4" key="1">
    <citation type="submission" date="2014-08" db="EMBL/GenBank/DDBJ databases">
        <title>Genomic and Phenotypic Diversity of Colwellia psychrerythraea strains from Disparate Marine Basins.</title>
        <authorList>
            <person name="Techtmann S.M."/>
            <person name="Stelling S.C."/>
            <person name="Utturkar S.M."/>
            <person name="Alshibli N."/>
            <person name="Harris A."/>
            <person name="Brown S.D."/>
            <person name="Hazen T.C."/>
        </authorList>
    </citation>
    <scope>NUCLEOTIDE SEQUENCE [LARGE SCALE GENOMIC DNA]</scope>
    <source>
        <strain evidence="3 4">GAB14E</strain>
    </source>
</reference>
<dbReference type="OrthoDB" id="9805307at2"/>
<keyword evidence="1" id="KW-0479">Metal-binding</keyword>
<evidence type="ECO:0000313" key="4">
    <source>
        <dbReference type="Proteomes" id="UP000029868"/>
    </source>
</evidence>
<comment type="caution">
    <text evidence="3">The sequence shown here is derived from an EMBL/GenBank/DDBJ whole genome shotgun (WGS) entry which is preliminary data.</text>
</comment>
<proteinExistence type="predicted"/>